<dbReference type="Pfam" id="PF10727">
    <property type="entry name" value="Rossmann-like"/>
    <property type="match status" value="1"/>
</dbReference>
<dbReference type="InterPro" id="IPR019665">
    <property type="entry name" value="OxRdtase/DH_put_Rossmann_dom"/>
</dbReference>
<dbReference type="EMBL" id="FNLF01000002">
    <property type="protein sequence ID" value="SDR25239.1"/>
    <property type="molecule type" value="Genomic_DNA"/>
</dbReference>
<feature type="region of interest" description="Disordered" evidence="1">
    <location>
        <begin position="1"/>
        <end position="21"/>
    </location>
</feature>
<proteinExistence type="predicted"/>
<dbReference type="Proteomes" id="UP000183053">
    <property type="component" value="Unassembled WGS sequence"/>
</dbReference>
<protein>
    <submittedName>
        <fullName evidence="4">Predicted oxidoreductase, contains short-chain dehydrogenase (SDR) and DUF2520 domains</fullName>
    </submittedName>
</protein>
<keyword evidence="5" id="KW-1185">Reference proteome</keyword>
<dbReference type="InterPro" id="IPR037108">
    <property type="entry name" value="TM1727-like_C_sf"/>
</dbReference>
<dbReference type="RefSeq" id="WP_082756198.1">
    <property type="nucleotide sequence ID" value="NZ_AP025457.1"/>
</dbReference>
<gene>
    <name evidence="4" type="ORF">SAMN04489765_4241</name>
</gene>
<dbReference type="SUPFAM" id="SSF48179">
    <property type="entry name" value="6-phosphogluconate dehydrogenase C-terminal domain-like"/>
    <property type="match status" value="1"/>
</dbReference>
<dbReference type="InterPro" id="IPR018931">
    <property type="entry name" value="DUF2520"/>
</dbReference>
<feature type="compositionally biased region" description="Polar residues" evidence="1">
    <location>
        <begin position="1"/>
        <end position="10"/>
    </location>
</feature>
<dbReference type="PANTHER" id="PTHR40459:SF1">
    <property type="entry name" value="CONSERVED HYPOTHETICAL ALANINE AND LEUCINE RICH PROTEIN"/>
    <property type="match status" value="1"/>
</dbReference>
<evidence type="ECO:0000256" key="1">
    <source>
        <dbReference type="SAM" id="MobiDB-lite"/>
    </source>
</evidence>
<accession>A0A1H1HIQ5</accession>
<evidence type="ECO:0000259" key="2">
    <source>
        <dbReference type="Pfam" id="PF10727"/>
    </source>
</evidence>
<organism evidence="4 5">
    <name type="scientific">Tsukamurella pulmonis</name>
    <dbReference type="NCBI Taxonomy" id="47312"/>
    <lineage>
        <taxon>Bacteria</taxon>
        <taxon>Bacillati</taxon>
        <taxon>Actinomycetota</taxon>
        <taxon>Actinomycetes</taxon>
        <taxon>Mycobacteriales</taxon>
        <taxon>Tsukamurellaceae</taxon>
        <taxon>Tsukamurella</taxon>
    </lineage>
</organism>
<dbReference type="Gene3D" id="3.40.50.720">
    <property type="entry name" value="NAD(P)-binding Rossmann-like Domain"/>
    <property type="match status" value="1"/>
</dbReference>
<feature type="domain" description="Putative oxidoreductase/dehydrogenase Rossmann-like" evidence="2">
    <location>
        <begin position="23"/>
        <end position="140"/>
    </location>
</feature>
<dbReference type="STRING" id="47312.SAMN04489765_4241"/>
<dbReference type="PANTHER" id="PTHR40459">
    <property type="entry name" value="CONSERVED HYPOTHETICAL ALANINE AND LEUCINE RICH PROTEIN"/>
    <property type="match status" value="1"/>
</dbReference>
<feature type="region of interest" description="Disordered" evidence="1">
    <location>
        <begin position="301"/>
        <end position="320"/>
    </location>
</feature>
<dbReference type="Gene3D" id="1.10.1040.20">
    <property type="entry name" value="ProC-like, C-terminal domain"/>
    <property type="match status" value="1"/>
</dbReference>
<evidence type="ECO:0000313" key="4">
    <source>
        <dbReference type="EMBL" id="SDR25239.1"/>
    </source>
</evidence>
<dbReference type="SUPFAM" id="SSF51735">
    <property type="entry name" value="NAD(P)-binding Rossmann-fold domains"/>
    <property type="match status" value="1"/>
</dbReference>
<dbReference type="AlphaFoldDB" id="A0A1H1HIQ5"/>
<dbReference type="InterPro" id="IPR008927">
    <property type="entry name" value="6-PGluconate_DH-like_C_sf"/>
</dbReference>
<name>A0A1H1HIQ5_9ACTN</name>
<dbReference type="Pfam" id="PF10728">
    <property type="entry name" value="DUF2520"/>
    <property type="match status" value="1"/>
</dbReference>
<feature type="domain" description="DUF2520" evidence="3">
    <location>
        <begin position="157"/>
        <end position="300"/>
    </location>
</feature>
<evidence type="ECO:0000313" key="5">
    <source>
        <dbReference type="Proteomes" id="UP000183053"/>
    </source>
</evidence>
<dbReference type="OrthoDB" id="8650434at2"/>
<sequence>MPEFSDSTDATDPLSGIPNPPAPARLSVGVISAGRVGTALGAALERAGHIVAAVAAPSSISRERAAHRLPEAAVGAPSDIAAKAELLILAVPDTELPALVDELAARVNPSAIVLHTSGALGVGVLAPLARLGCTTIAFHPAMTFVDDPDDTARLADCCIGITAADEIGHAVGQALALELGAEPVRVPEAARPLYHAALAHGANHLVALVDDAVLALRAALAGGVGLDDSEFLGGGPPGSLAERVLAPLARAALENALARGPSALTGPAARGDAAAVTRHLAALDTVDPAITDAYRAQSRRAAAQSGTSAMIDPALEKDNR</sequence>
<dbReference type="InterPro" id="IPR036291">
    <property type="entry name" value="NAD(P)-bd_dom_sf"/>
</dbReference>
<evidence type="ECO:0000259" key="3">
    <source>
        <dbReference type="Pfam" id="PF10728"/>
    </source>
</evidence>
<reference evidence="5" key="1">
    <citation type="submission" date="2016-10" db="EMBL/GenBank/DDBJ databases">
        <authorList>
            <person name="Varghese N."/>
            <person name="Submissions S."/>
        </authorList>
    </citation>
    <scope>NUCLEOTIDE SEQUENCE [LARGE SCALE GENOMIC DNA]</scope>
    <source>
        <strain evidence="5">DSM 44142</strain>
    </source>
</reference>